<reference evidence="2 3" key="1">
    <citation type="submission" date="2015-10" db="EMBL/GenBank/DDBJ databases">
        <title>Genomic differences between typical nodule nitrogen-fixing rhizobial strains and those coming from bean seeds.</title>
        <authorList>
            <person name="Peralta H."/>
            <person name="Aguilar-Vera A."/>
            <person name="Diaz R."/>
            <person name="Mora Y."/>
            <person name="Martinez-Batallar G."/>
            <person name="Salazar E."/>
            <person name="Vargas-Lagunas C."/>
            <person name="Encarnacion S."/>
            <person name="Girard L."/>
            <person name="Mora J."/>
        </authorList>
    </citation>
    <scope>NUCLEOTIDE SEQUENCE [LARGE SCALE GENOMIC DNA]</scope>
    <source>
        <strain evidence="2 3">CFNEI 73</strain>
        <plasmid evidence="2 3">C</plasmid>
    </source>
</reference>
<dbReference type="PANTHER" id="PTHR42879">
    <property type="entry name" value="3-OXOACYL-(ACYL-CARRIER-PROTEIN) REDUCTASE"/>
    <property type="match status" value="1"/>
</dbReference>
<name>A0A1L3LYL8_9HYPH</name>
<dbReference type="SUPFAM" id="SSF51735">
    <property type="entry name" value="NAD(P)-binding Rossmann-fold domains"/>
    <property type="match status" value="1"/>
</dbReference>
<dbReference type="KEGG" id="same:SAMCFNEI73_pC1501"/>
<geneLocation type="plasmid" evidence="2 3">
    <name>C</name>
</geneLocation>
<keyword evidence="3" id="KW-1185">Reference proteome</keyword>
<dbReference type="AlphaFoldDB" id="A0A1L3LYL8"/>
<keyword evidence="2" id="KW-0560">Oxidoreductase</keyword>
<dbReference type="CDD" id="cd05233">
    <property type="entry name" value="SDR_c"/>
    <property type="match status" value="1"/>
</dbReference>
<sequence>MRHWAEAEQPSEQFEKFSCADSGKERVGMKIDLSGKKAVVTGSTSGIGLAIARGLAGAGANVVINGRTQSAIDRARAAVQTAAPGALVQGFVGDLGTVEGCTELVAACPDCDILVNNLGIYGPRDFFETDDARWEELFKVNILSGVRLCRAYLPAMEDRGWGRVVFISSEAALNIPADSIHYAFTKTAQLAIGRGLAKRMAGTGVTVNSVLPGPTLSEGVARMLHVEGDETGEKLEAAAADFVLSTRPSSIIRRAATVDEVANMVVYVCSRQASATTGAALRVEGGIVDSL</sequence>
<comment type="similarity">
    <text evidence="1">Belongs to the short-chain dehydrogenases/reductases (SDR) family.</text>
</comment>
<proteinExistence type="inferred from homology"/>
<dbReference type="InterPro" id="IPR036291">
    <property type="entry name" value="NAD(P)-bd_dom_sf"/>
</dbReference>
<evidence type="ECO:0000313" key="3">
    <source>
        <dbReference type="Proteomes" id="UP000182306"/>
    </source>
</evidence>
<dbReference type="GO" id="GO:0004316">
    <property type="term" value="F:3-oxoacyl-[acyl-carrier-protein] reductase (NADPH) activity"/>
    <property type="evidence" value="ECO:0007669"/>
    <property type="project" value="UniProtKB-EC"/>
</dbReference>
<gene>
    <name evidence="2" type="ORF">SAMCFNEI73_pC1501</name>
</gene>
<protein>
    <submittedName>
        <fullName evidence="2">Oxidoreductase YvaG</fullName>
        <ecNumber evidence="2">1.1.1.100</ecNumber>
    </submittedName>
</protein>
<dbReference type="EMBL" id="CP013110">
    <property type="protein sequence ID" value="APG95205.1"/>
    <property type="molecule type" value="Genomic_DNA"/>
</dbReference>
<dbReference type="FunFam" id="3.40.50.720:FF:000084">
    <property type="entry name" value="Short-chain dehydrogenase reductase"/>
    <property type="match status" value="1"/>
</dbReference>
<dbReference type="Gene3D" id="3.40.50.720">
    <property type="entry name" value="NAD(P)-binding Rossmann-like Domain"/>
    <property type="match status" value="1"/>
</dbReference>
<dbReference type="PRINTS" id="PR00081">
    <property type="entry name" value="GDHRDH"/>
</dbReference>
<dbReference type="InterPro" id="IPR050259">
    <property type="entry name" value="SDR"/>
</dbReference>
<evidence type="ECO:0000256" key="1">
    <source>
        <dbReference type="ARBA" id="ARBA00006484"/>
    </source>
</evidence>
<dbReference type="Pfam" id="PF00106">
    <property type="entry name" value="adh_short"/>
    <property type="match status" value="1"/>
</dbReference>
<accession>A0A1L3LYL8</accession>
<dbReference type="Proteomes" id="UP000182306">
    <property type="component" value="Plasmid C"/>
</dbReference>
<dbReference type="InterPro" id="IPR002347">
    <property type="entry name" value="SDR_fam"/>
</dbReference>
<evidence type="ECO:0000313" key="2">
    <source>
        <dbReference type="EMBL" id="APG95205.1"/>
    </source>
</evidence>
<organism evidence="2 3">
    <name type="scientific">Sinorhizobium americanum</name>
    <dbReference type="NCBI Taxonomy" id="194963"/>
    <lineage>
        <taxon>Bacteria</taxon>
        <taxon>Pseudomonadati</taxon>
        <taxon>Pseudomonadota</taxon>
        <taxon>Alphaproteobacteria</taxon>
        <taxon>Hyphomicrobiales</taxon>
        <taxon>Rhizobiaceae</taxon>
        <taxon>Sinorhizobium/Ensifer group</taxon>
        <taxon>Sinorhizobium</taxon>
    </lineage>
</organism>
<keyword evidence="2" id="KW-0614">Plasmid</keyword>
<dbReference type="EC" id="1.1.1.100" evidence="2"/>